<accession>A0A1H5T273</accession>
<evidence type="ECO:0000313" key="1">
    <source>
        <dbReference type="EMBL" id="SEF56992.1"/>
    </source>
</evidence>
<dbReference type="Proteomes" id="UP000236735">
    <property type="component" value="Unassembled WGS sequence"/>
</dbReference>
<evidence type="ECO:0000313" key="2">
    <source>
        <dbReference type="Proteomes" id="UP000236735"/>
    </source>
</evidence>
<sequence>MQAHWVILPSSTFYDRVDEACAILYNTDNGLFMVSTNKSFIRLIDRLREPKNMGSVAFDDKEIADFSSDFSEALNICVLKTVRTEDNTKPLILLPILNLQRDLDKGKNIDDRLFIMEKKLRFLTGVNIWMSSSTYDNSDKKKVAYRNSYYKDVCSPVYDNQPLKDMVESGLLIKILDELRLSGVARVNLIIGSSFLAQTSPDKFAHILNKYPFSFTISCFYEDYAAIESHLKGVVINNLDYRVYLDKYNLYDGNVVFKELYSDKASFLYLVSDESEIENQGIENLELIPIWVTDNIDFFERNVMLTIEDLQNTVLSHQKIFRNMKLNANFFGVLDIDYSGKISPHGSESVLGNLKDGCTLLQAVCKEFKENHAWRLTRNLTSCCSCPFKYICPPISVYELRGNLTSVCKIRKSLENGKK</sequence>
<dbReference type="AlphaFoldDB" id="A0A1H5T273"/>
<proteinExistence type="predicted"/>
<gene>
    <name evidence="1" type="ORF">SAMN05216354_0832</name>
</gene>
<organism evidence="1 2">
    <name type="scientific">Xylanibacter ruminicola</name>
    <name type="common">Prevotella ruminicola</name>
    <dbReference type="NCBI Taxonomy" id="839"/>
    <lineage>
        <taxon>Bacteria</taxon>
        <taxon>Pseudomonadati</taxon>
        <taxon>Bacteroidota</taxon>
        <taxon>Bacteroidia</taxon>
        <taxon>Bacteroidales</taxon>
        <taxon>Prevotellaceae</taxon>
        <taxon>Xylanibacter</taxon>
    </lineage>
</organism>
<protein>
    <submittedName>
        <fullName evidence="1">Pseudo-rSAM protein, GG-Bacteroidales system</fullName>
    </submittedName>
</protein>
<name>A0A1H5T273_XYLRU</name>
<reference evidence="1 2" key="1">
    <citation type="submission" date="2016-10" db="EMBL/GenBank/DDBJ databases">
        <authorList>
            <person name="de Groot N.N."/>
        </authorList>
    </citation>
    <scope>NUCLEOTIDE SEQUENCE [LARGE SCALE GENOMIC DNA]</scope>
    <source>
        <strain evidence="1 2">AR32</strain>
    </source>
</reference>
<dbReference type="EMBL" id="FNUV01000002">
    <property type="protein sequence ID" value="SEF56992.1"/>
    <property type="molecule type" value="Genomic_DNA"/>
</dbReference>